<evidence type="ECO:0000313" key="2">
    <source>
        <dbReference type="Proteomes" id="UP001178461"/>
    </source>
</evidence>
<dbReference type="Proteomes" id="UP001178461">
    <property type="component" value="Chromosome 2"/>
</dbReference>
<dbReference type="EMBL" id="OX395127">
    <property type="protein sequence ID" value="CAI5766918.1"/>
    <property type="molecule type" value="Genomic_DNA"/>
</dbReference>
<evidence type="ECO:0000313" key="1">
    <source>
        <dbReference type="EMBL" id="CAI5766918.1"/>
    </source>
</evidence>
<name>A0AA35JY82_9SAUR</name>
<proteinExistence type="predicted"/>
<dbReference type="AlphaFoldDB" id="A0AA35JY82"/>
<organism evidence="1 2">
    <name type="scientific">Podarcis lilfordi</name>
    <name type="common">Lilford's wall lizard</name>
    <dbReference type="NCBI Taxonomy" id="74358"/>
    <lineage>
        <taxon>Eukaryota</taxon>
        <taxon>Metazoa</taxon>
        <taxon>Chordata</taxon>
        <taxon>Craniata</taxon>
        <taxon>Vertebrata</taxon>
        <taxon>Euteleostomi</taxon>
        <taxon>Lepidosauria</taxon>
        <taxon>Squamata</taxon>
        <taxon>Bifurcata</taxon>
        <taxon>Unidentata</taxon>
        <taxon>Episquamata</taxon>
        <taxon>Laterata</taxon>
        <taxon>Lacertibaenia</taxon>
        <taxon>Lacertidae</taxon>
        <taxon>Podarcis</taxon>
    </lineage>
</organism>
<protein>
    <submittedName>
        <fullName evidence="1">Uncharacterized protein</fullName>
    </submittedName>
</protein>
<gene>
    <name evidence="1" type="ORF">PODLI_1B024555</name>
</gene>
<reference evidence="1" key="1">
    <citation type="submission" date="2022-12" db="EMBL/GenBank/DDBJ databases">
        <authorList>
            <person name="Alioto T."/>
            <person name="Alioto T."/>
            <person name="Gomez Garrido J."/>
        </authorList>
    </citation>
    <scope>NUCLEOTIDE SEQUENCE</scope>
</reference>
<keyword evidence="2" id="KW-1185">Reference proteome</keyword>
<sequence length="102" mass="11389">MGTSCGYSGNYVAFPEVVTQVLLWGLCWQWEFIDQLDVLQIRQAEGRAAATTVWCYKPHHFHILSKLPDSCSWGVPALHDQRLDLQCIDGTAQTQSSCSLGC</sequence>
<accession>A0AA35JY82</accession>